<accession>A0A4C1ZLI2</accession>
<dbReference type="Proteomes" id="UP000299102">
    <property type="component" value="Unassembled WGS sequence"/>
</dbReference>
<dbReference type="EMBL" id="BGZK01001954">
    <property type="protein sequence ID" value="GBP88740.1"/>
    <property type="molecule type" value="Genomic_DNA"/>
</dbReference>
<protein>
    <submittedName>
        <fullName evidence="2">Uncharacterized protein</fullName>
    </submittedName>
</protein>
<proteinExistence type="predicted"/>
<comment type="caution">
    <text evidence="2">The sequence shown here is derived from an EMBL/GenBank/DDBJ whole genome shotgun (WGS) entry which is preliminary data.</text>
</comment>
<evidence type="ECO:0000313" key="3">
    <source>
        <dbReference type="Proteomes" id="UP000299102"/>
    </source>
</evidence>
<sequence length="198" mass="21724">MLHVRRRVCCGRGVLSLCLLSLCPGSRVEVAHDACAIRLPFSDGGYEVGRGASKEGHLMLGGVGHGNIQEGMGYLMEGRIGYQNFYSLDKAQQQKLLLHEGSDASRATMNLLRVQFCYSKVWSVASGKKKKSIATSCSSSGSSRRECAVALRAHALTVVRRVTSRLLLFTRFCPPIYERLPLGQDHCRDSNTPFCDAV</sequence>
<name>A0A4C1ZLI2_EUMVA</name>
<gene>
    <name evidence="2" type="ORF">EVAR_57910_1</name>
</gene>
<feature type="signal peptide" evidence="1">
    <location>
        <begin position="1"/>
        <end position="25"/>
    </location>
</feature>
<dbReference type="AlphaFoldDB" id="A0A4C1ZLI2"/>
<keyword evidence="1" id="KW-0732">Signal</keyword>
<organism evidence="2 3">
    <name type="scientific">Eumeta variegata</name>
    <name type="common">Bagworm moth</name>
    <name type="synonym">Eumeta japonica</name>
    <dbReference type="NCBI Taxonomy" id="151549"/>
    <lineage>
        <taxon>Eukaryota</taxon>
        <taxon>Metazoa</taxon>
        <taxon>Ecdysozoa</taxon>
        <taxon>Arthropoda</taxon>
        <taxon>Hexapoda</taxon>
        <taxon>Insecta</taxon>
        <taxon>Pterygota</taxon>
        <taxon>Neoptera</taxon>
        <taxon>Endopterygota</taxon>
        <taxon>Lepidoptera</taxon>
        <taxon>Glossata</taxon>
        <taxon>Ditrysia</taxon>
        <taxon>Tineoidea</taxon>
        <taxon>Psychidae</taxon>
        <taxon>Oiketicinae</taxon>
        <taxon>Eumeta</taxon>
    </lineage>
</organism>
<feature type="chain" id="PRO_5020030227" evidence="1">
    <location>
        <begin position="26"/>
        <end position="198"/>
    </location>
</feature>
<evidence type="ECO:0000256" key="1">
    <source>
        <dbReference type="SAM" id="SignalP"/>
    </source>
</evidence>
<reference evidence="2 3" key="1">
    <citation type="journal article" date="2019" name="Commun. Biol.">
        <title>The bagworm genome reveals a unique fibroin gene that provides high tensile strength.</title>
        <authorList>
            <person name="Kono N."/>
            <person name="Nakamura H."/>
            <person name="Ohtoshi R."/>
            <person name="Tomita M."/>
            <person name="Numata K."/>
            <person name="Arakawa K."/>
        </authorList>
    </citation>
    <scope>NUCLEOTIDE SEQUENCE [LARGE SCALE GENOMIC DNA]</scope>
</reference>
<keyword evidence="3" id="KW-1185">Reference proteome</keyword>
<evidence type="ECO:0000313" key="2">
    <source>
        <dbReference type="EMBL" id="GBP88740.1"/>
    </source>
</evidence>